<dbReference type="HOGENOM" id="CLU_2555836_0_0_6"/>
<evidence type="ECO:0000313" key="3">
    <source>
        <dbReference type="Proteomes" id="UP000035081"/>
    </source>
</evidence>
<keyword evidence="4" id="KW-1185">Reference proteome</keyword>
<dbReference type="EMBL" id="CP007152">
    <property type="protein sequence ID" value="AHI32850.1"/>
    <property type="molecule type" value="Genomic_DNA"/>
</dbReference>
<dbReference type="EMBL" id="FOTV01000025">
    <property type="protein sequence ID" value="SFM06482.1"/>
    <property type="molecule type" value="Genomic_DNA"/>
</dbReference>
<reference evidence="1 3" key="1">
    <citation type="journal article" date="2014" name="Genome Announc.">
        <title>Draft Genome Sequences of Marinobacter similis A3d10T and Marinobacter salarius R9SW1T.</title>
        <authorList>
            <person name="Ivanova E.P."/>
            <person name="Ng H.J."/>
            <person name="Webb H.K."/>
            <person name="Feng G."/>
            <person name="Oshima K."/>
            <person name="Hattori M."/>
            <person name="Ohkuma M."/>
            <person name="Sergeev A.F."/>
            <person name="Mikhailov V.V."/>
            <person name="Crawford R.J."/>
            <person name="Sawabe T."/>
        </authorList>
    </citation>
    <scope>NUCLEOTIDE SEQUENCE [LARGE SCALE GENOMIC DNA]</scope>
    <source>
        <strain evidence="3">A3d10 and R9SW1</strain>
        <strain evidence="1">R9SW1</strain>
    </source>
</reference>
<evidence type="ECO:0000313" key="4">
    <source>
        <dbReference type="Proteomes" id="UP000199211"/>
    </source>
</evidence>
<evidence type="ECO:0000313" key="2">
    <source>
        <dbReference type="EMBL" id="SFM06482.1"/>
    </source>
</evidence>
<gene>
    <name evidence="1" type="ORF">AU15_21490</name>
    <name evidence="2" type="ORF">SAMN04487868_12562</name>
</gene>
<dbReference type="Proteomes" id="UP000199211">
    <property type="component" value="Unassembled WGS sequence"/>
</dbReference>
<dbReference type="RefSeq" id="WP_036207226.1">
    <property type="nucleotide sequence ID" value="NZ_FOTV01000025.1"/>
</dbReference>
<protein>
    <submittedName>
        <fullName evidence="1">Uncharacterized protein</fullName>
    </submittedName>
</protein>
<dbReference type="AlphaFoldDB" id="W5YUV3"/>
<reference evidence="2 4" key="2">
    <citation type="submission" date="2016-10" db="EMBL/GenBank/DDBJ databases">
        <authorList>
            <person name="Varghese N."/>
            <person name="Submissions S."/>
        </authorList>
    </citation>
    <scope>NUCLEOTIDE SEQUENCE [LARGE SCALE GENOMIC DNA]</scope>
    <source>
        <strain evidence="2 4">DSM 26291</strain>
    </source>
</reference>
<accession>A0A1I4MT53</accession>
<organism evidence="1 3">
    <name type="scientific">Marinobacter salarius</name>
    <dbReference type="NCBI Taxonomy" id="1420917"/>
    <lineage>
        <taxon>Bacteria</taxon>
        <taxon>Pseudomonadati</taxon>
        <taxon>Pseudomonadota</taxon>
        <taxon>Gammaproteobacteria</taxon>
        <taxon>Pseudomonadales</taxon>
        <taxon>Marinobacteraceae</taxon>
        <taxon>Marinobacter</taxon>
    </lineage>
</organism>
<accession>W5YUV3</accession>
<dbReference type="Proteomes" id="UP000035081">
    <property type="component" value="Chromosome"/>
</dbReference>
<dbReference type="Pfam" id="PF24154">
    <property type="entry name" value="Tis1_ImmP"/>
    <property type="match status" value="1"/>
</dbReference>
<proteinExistence type="predicted"/>
<sequence>MAINKGKLFSEKDVYIDYSFEEVMYRWDHKAEKIHVKFYGEDEKPDPIPHDNRLFNEALLSGKEITYEEYLEGKSVE</sequence>
<evidence type="ECO:0000313" key="1">
    <source>
        <dbReference type="EMBL" id="AHI32850.1"/>
    </source>
</evidence>
<dbReference type="InterPro" id="IPR056206">
    <property type="entry name" value="Tis1_ImmP"/>
</dbReference>
<dbReference type="KEGG" id="msr:AU15_21490"/>
<name>W5YUV3_9GAMM</name>